<feature type="transmembrane region" description="Helical" evidence="5">
    <location>
        <begin position="179"/>
        <end position="199"/>
    </location>
</feature>
<organism evidence="7 8">
    <name type="scientific">Halobellus salinus</name>
    <dbReference type="NCBI Taxonomy" id="931585"/>
    <lineage>
        <taxon>Archaea</taxon>
        <taxon>Methanobacteriati</taxon>
        <taxon>Methanobacteriota</taxon>
        <taxon>Stenosarchaea group</taxon>
        <taxon>Halobacteria</taxon>
        <taxon>Halobacteriales</taxon>
        <taxon>Haloferacaceae</taxon>
        <taxon>Halobellus</taxon>
    </lineage>
</organism>
<keyword evidence="2 5" id="KW-0812">Transmembrane</keyword>
<comment type="caution">
    <text evidence="7">The sequence shown here is derived from an EMBL/GenBank/DDBJ whole genome shotgun (WGS) entry which is preliminary data.</text>
</comment>
<dbReference type="RefSeq" id="WP_229663791.1">
    <property type="nucleotide sequence ID" value="NZ_BMOC01000009.1"/>
</dbReference>
<protein>
    <submittedName>
        <fullName evidence="7">MFS transporter</fullName>
    </submittedName>
</protein>
<feature type="transmembrane region" description="Helical" evidence="5">
    <location>
        <begin position="58"/>
        <end position="80"/>
    </location>
</feature>
<dbReference type="InterPro" id="IPR036259">
    <property type="entry name" value="MFS_trans_sf"/>
</dbReference>
<feature type="transmembrane region" description="Helical" evidence="5">
    <location>
        <begin position="226"/>
        <end position="243"/>
    </location>
</feature>
<feature type="transmembrane region" description="Helical" evidence="5">
    <location>
        <begin position="20"/>
        <end position="38"/>
    </location>
</feature>
<feature type="transmembrane region" description="Helical" evidence="5">
    <location>
        <begin position="350"/>
        <end position="373"/>
    </location>
</feature>
<evidence type="ECO:0000256" key="4">
    <source>
        <dbReference type="ARBA" id="ARBA00023136"/>
    </source>
</evidence>
<proteinExistence type="predicted"/>
<keyword evidence="4 5" id="KW-0472">Membrane</keyword>
<dbReference type="PANTHER" id="PTHR11662">
    <property type="entry name" value="SOLUTE CARRIER FAMILY 17"/>
    <property type="match status" value="1"/>
</dbReference>
<dbReference type="AlphaFoldDB" id="A0A830EAZ9"/>
<sequence length="413" mass="42716">MFDSESPDTGDSTGGSALQVATIAAGWLLLLFVGAYLITPASILTLVMADLGVTEATAAALVSMPQVAATVIGIPVGIYLDRVEARTVVPIAAAILFAGSVGDWFAASEAVVPLLIGSRLFAGVGMFILWVVSINVASSTFSPDRRATATSVIISGYPAGYALGQVATPRLAEVVGWPGVFPVFGGAVLLVSLGLYAAVGRVSRYRTPTEPMSAVGFKKVLRNRNVWLVVAVTFLGYSLYMVFNSWMPTYLTRQFGVSIAESGTFVALFPAVGILARPAGGWLSDTVLARRRRPVFAASFAGAMTLAVAMFYSTTVAVLVSLLVLAGVFIQLQIGLMYQSVQEFVDPSAAGTVVSIASVAGWLGSFVAPVVAGELVATAGTYGILFAFAVGLGAAGGLTVWRMAESGADSTPA</sequence>
<keyword evidence="3 5" id="KW-1133">Transmembrane helix</keyword>
<evidence type="ECO:0000256" key="5">
    <source>
        <dbReference type="SAM" id="Phobius"/>
    </source>
</evidence>
<reference evidence="7" key="1">
    <citation type="journal article" date="2014" name="Int. J. Syst. Evol. Microbiol.">
        <title>Complete genome sequence of Corynebacterium casei LMG S-19264T (=DSM 44701T), isolated from a smear-ripened cheese.</title>
        <authorList>
            <consortium name="US DOE Joint Genome Institute (JGI-PGF)"/>
            <person name="Walter F."/>
            <person name="Albersmeier A."/>
            <person name="Kalinowski J."/>
            <person name="Ruckert C."/>
        </authorList>
    </citation>
    <scope>NUCLEOTIDE SEQUENCE</scope>
    <source>
        <strain evidence="7">JCM 14359</strain>
    </source>
</reference>
<feature type="transmembrane region" description="Helical" evidence="5">
    <location>
        <begin position="149"/>
        <end position="167"/>
    </location>
</feature>
<name>A0A830EAZ9_9EURY</name>
<dbReference type="EMBL" id="BMOC01000009">
    <property type="protein sequence ID" value="GGJ07430.1"/>
    <property type="molecule type" value="Genomic_DNA"/>
</dbReference>
<dbReference type="GO" id="GO:0016020">
    <property type="term" value="C:membrane"/>
    <property type="evidence" value="ECO:0007669"/>
    <property type="project" value="UniProtKB-SubCell"/>
</dbReference>
<evidence type="ECO:0000259" key="6">
    <source>
        <dbReference type="PROSITE" id="PS50850"/>
    </source>
</evidence>
<dbReference type="SUPFAM" id="SSF103473">
    <property type="entry name" value="MFS general substrate transporter"/>
    <property type="match status" value="1"/>
</dbReference>
<evidence type="ECO:0000256" key="2">
    <source>
        <dbReference type="ARBA" id="ARBA00022692"/>
    </source>
</evidence>
<dbReference type="PANTHER" id="PTHR11662:SF399">
    <property type="entry name" value="FI19708P1-RELATED"/>
    <property type="match status" value="1"/>
</dbReference>
<feature type="transmembrane region" description="Helical" evidence="5">
    <location>
        <begin position="255"/>
        <end position="275"/>
    </location>
</feature>
<evidence type="ECO:0000256" key="3">
    <source>
        <dbReference type="ARBA" id="ARBA00022989"/>
    </source>
</evidence>
<dbReference type="Pfam" id="PF07690">
    <property type="entry name" value="MFS_1"/>
    <property type="match status" value="1"/>
</dbReference>
<evidence type="ECO:0000313" key="8">
    <source>
        <dbReference type="Proteomes" id="UP000653099"/>
    </source>
</evidence>
<dbReference type="InterPro" id="IPR050382">
    <property type="entry name" value="MFS_Na/Anion_cotransporter"/>
</dbReference>
<dbReference type="Gene3D" id="1.20.1250.20">
    <property type="entry name" value="MFS general substrate transporter like domains"/>
    <property type="match status" value="2"/>
</dbReference>
<dbReference type="InterPro" id="IPR011701">
    <property type="entry name" value="MFS"/>
</dbReference>
<evidence type="ECO:0000256" key="1">
    <source>
        <dbReference type="ARBA" id="ARBA00004141"/>
    </source>
</evidence>
<feature type="transmembrane region" description="Helical" evidence="5">
    <location>
        <begin position="119"/>
        <end position="137"/>
    </location>
</feature>
<gene>
    <name evidence="7" type="ORF">GCM10008995_16560</name>
</gene>
<dbReference type="PROSITE" id="PS50850">
    <property type="entry name" value="MFS"/>
    <property type="match status" value="1"/>
</dbReference>
<feature type="transmembrane region" description="Helical" evidence="5">
    <location>
        <begin position="87"/>
        <end position="107"/>
    </location>
</feature>
<comment type="subcellular location">
    <subcellularLocation>
        <location evidence="1">Membrane</location>
        <topology evidence="1">Multi-pass membrane protein</topology>
    </subcellularLocation>
</comment>
<dbReference type="GO" id="GO:0022857">
    <property type="term" value="F:transmembrane transporter activity"/>
    <property type="evidence" value="ECO:0007669"/>
    <property type="project" value="InterPro"/>
</dbReference>
<evidence type="ECO:0000313" key="7">
    <source>
        <dbReference type="EMBL" id="GGJ07430.1"/>
    </source>
</evidence>
<feature type="transmembrane region" description="Helical" evidence="5">
    <location>
        <begin position="379"/>
        <end position="401"/>
    </location>
</feature>
<dbReference type="InterPro" id="IPR020846">
    <property type="entry name" value="MFS_dom"/>
</dbReference>
<accession>A0A830EAZ9</accession>
<dbReference type="Proteomes" id="UP000653099">
    <property type="component" value="Unassembled WGS sequence"/>
</dbReference>
<reference evidence="7" key="2">
    <citation type="submission" date="2020-09" db="EMBL/GenBank/DDBJ databases">
        <authorList>
            <person name="Sun Q."/>
            <person name="Ohkuma M."/>
        </authorList>
    </citation>
    <scope>NUCLEOTIDE SEQUENCE</scope>
    <source>
        <strain evidence="7">JCM 14359</strain>
    </source>
</reference>
<keyword evidence="8" id="KW-1185">Reference proteome</keyword>
<feature type="domain" description="Major facilitator superfamily (MFS) profile" evidence="6">
    <location>
        <begin position="20"/>
        <end position="408"/>
    </location>
</feature>
<feature type="transmembrane region" description="Helical" evidence="5">
    <location>
        <begin position="295"/>
        <end position="312"/>
    </location>
</feature>